<evidence type="ECO:0000256" key="15">
    <source>
        <dbReference type="ARBA" id="ARBA00076004"/>
    </source>
</evidence>
<dbReference type="InterPro" id="IPR001160">
    <property type="entry name" value="Peptidase_M20C"/>
</dbReference>
<comment type="catalytic activity">
    <reaction evidence="9">
        <text>Hydrolysis of dipeptides, preferentially hydrophobic dipeptides including prolyl amino acids.</text>
        <dbReference type="EC" id="3.4.13.18"/>
    </reaction>
</comment>
<protein>
    <recommendedName>
        <fullName evidence="13">Cytosol non-specific dipeptidase</fullName>
        <ecNumber evidence="10">3.4.13.18</ecNumber>
    </recommendedName>
    <alternativeName>
        <fullName evidence="16">Aminoacyl-histidine dipeptidase</fullName>
    </alternativeName>
    <alternativeName>
        <fullName evidence="15">Beta-alanyl-histidine dipeptidase</fullName>
    </alternativeName>
    <alternativeName>
        <fullName evidence="14">Carnosinase</fullName>
    </alternativeName>
    <alternativeName>
        <fullName evidence="11">Peptidase D</fullName>
    </alternativeName>
    <alternativeName>
        <fullName evidence="17">Xaa-His dipeptidase</fullName>
    </alternativeName>
</protein>
<dbReference type="PRINTS" id="PR00934">
    <property type="entry name" value="XHISDIPTASE"/>
</dbReference>
<evidence type="ECO:0000256" key="14">
    <source>
        <dbReference type="ARBA" id="ARBA00075285"/>
    </source>
</evidence>
<dbReference type="EC" id="3.4.13.18" evidence="10"/>
<dbReference type="PIRSF" id="PIRSF016599">
    <property type="entry name" value="Xaa-His_dipept"/>
    <property type="match status" value="1"/>
</dbReference>
<name>A0A1G6A6X0_EUBOX</name>
<evidence type="ECO:0000256" key="2">
    <source>
        <dbReference type="ARBA" id="ARBA00001947"/>
    </source>
</evidence>
<evidence type="ECO:0000259" key="18">
    <source>
        <dbReference type="Pfam" id="PF07687"/>
    </source>
</evidence>
<dbReference type="GO" id="GO:0006508">
    <property type="term" value="P:proteolysis"/>
    <property type="evidence" value="ECO:0007669"/>
    <property type="project" value="UniProtKB-KW"/>
</dbReference>
<keyword evidence="6" id="KW-0862">Zinc</keyword>
<dbReference type="RefSeq" id="WP_090171530.1">
    <property type="nucleotide sequence ID" value="NZ_FMXR01000004.1"/>
</dbReference>
<keyword evidence="20" id="KW-1185">Reference proteome</keyword>
<keyword evidence="8" id="KW-0170">Cobalt</keyword>
<comment type="cofactor">
    <cofactor evidence="1">
        <name>Co(2+)</name>
        <dbReference type="ChEBI" id="CHEBI:48828"/>
    </cofactor>
</comment>
<reference evidence="19 20" key="1">
    <citation type="submission" date="2016-10" db="EMBL/GenBank/DDBJ databases">
        <authorList>
            <person name="de Groot N.N."/>
        </authorList>
    </citation>
    <scope>NUCLEOTIDE SEQUENCE [LARGE SCALE GENOMIC DNA]</scope>
    <source>
        <strain evidence="19 20">DSM 3217</strain>
    </source>
</reference>
<proteinExistence type="inferred from homology"/>
<sequence length="483" mass="52735">MAVLEGLEPKRVFYYFEEICKIPHGSRQTQAISDYLVEFARAHGLDYRQDEAGNIVILKAASKGAEDKPVVMIQGHMDMVCEKEEGCEIDFKTQGLSLQVEDGIISAKGTTLGGDDGIAVAYALAILEDDSLEHPPLEVVLTVDEEIGLLGATALDTSDLKAELMLNLDSEEEGHFLTGCAGGVTAICHLPLERKMEQGILCELVIDGLIGGHSGMEIDKGRGNADNLLGRALYLLGKEVSFGIVSAEGGLKDNAIVRKATAGLLVPKEEVNALKAAVAKVQAVYSGEYKVTDPGVSIHLVEGKSAKEMVLTKQSARNFVTAIINAPRGIQRMNPDVEGLVQTSLNLGIMTMTGDEAVYSYSVRSSVDSEKREMLMRLENLMETIGGFLACEGDYPGWEYRMDSPLRELMVEVFEEQYGHKPIIETMHAGVECGIFVGKMPQLDCVSYGPDLLDIHTPKEHMDVKSVERTWNLTKEVLRRLAK</sequence>
<evidence type="ECO:0000256" key="8">
    <source>
        <dbReference type="ARBA" id="ARBA00023285"/>
    </source>
</evidence>
<dbReference type="CDD" id="cd03890">
    <property type="entry name" value="M20_pepD"/>
    <property type="match status" value="1"/>
</dbReference>
<dbReference type="Proteomes" id="UP000199228">
    <property type="component" value="Unassembled WGS sequence"/>
</dbReference>
<feature type="domain" description="Peptidase M20 dimerisation" evidence="18">
    <location>
        <begin position="208"/>
        <end position="290"/>
    </location>
</feature>
<evidence type="ECO:0000256" key="4">
    <source>
        <dbReference type="ARBA" id="ARBA00022723"/>
    </source>
</evidence>
<dbReference type="AlphaFoldDB" id="A0A1G6A6X0"/>
<dbReference type="GO" id="GO:0070573">
    <property type="term" value="F:metallodipeptidase activity"/>
    <property type="evidence" value="ECO:0007669"/>
    <property type="project" value="TreeGrafter"/>
</dbReference>
<evidence type="ECO:0000256" key="11">
    <source>
        <dbReference type="ARBA" id="ARBA00044252"/>
    </source>
</evidence>
<keyword evidence="7" id="KW-0482">Metalloprotease</keyword>
<evidence type="ECO:0000256" key="1">
    <source>
        <dbReference type="ARBA" id="ARBA00001941"/>
    </source>
</evidence>
<evidence type="ECO:0000256" key="5">
    <source>
        <dbReference type="ARBA" id="ARBA00022801"/>
    </source>
</evidence>
<dbReference type="EMBL" id="FMXR01000004">
    <property type="protein sequence ID" value="SDB04119.1"/>
    <property type="molecule type" value="Genomic_DNA"/>
</dbReference>
<dbReference type="GO" id="GO:0046872">
    <property type="term" value="F:metal ion binding"/>
    <property type="evidence" value="ECO:0007669"/>
    <property type="project" value="UniProtKB-KW"/>
</dbReference>
<evidence type="ECO:0000256" key="7">
    <source>
        <dbReference type="ARBA" id="ARBA00023049"/>
    </source>
</evidence>
<dbReference type="GO" id="GO:0005829">
    <property type="term" value="C:cytosol"/>
    <property type="evidence" value="ECO:0007669"/>
    <property type="project" value="TreeGrafter"/>
</dbReference>
<dbReference type="FunFam" id="3.40.630.10:FF:000015">
    <property type="entry name" value="Aminoacyl-histidine dipeptidase PepD"/>
    <property type="match status" value="1"/>
</dbReference>
<organism evidence="19 20">
    <name type="scientific">Eubacterium oxidoreducens</name>
    <dbReference type="NCBI Taxonomy" id="1732"/>
    <lineage>
        <taxon>Bacteria</taxon>
        <taxon>Bacillati</taxon>
        <taxon>Bacillota</taxon>
        <taxon>Clostridia</taxon>
        <taxon>Eubacteriales</taxon>
        <taxon>Eubacteriaceae</taxon>
        <taxon>Eubacterium</taxon>
    </lineage>
</organism>
<keyword evidence="5" id="KW-0378">Hydrolase</keyword>
<gene>
    <name evidence="19" type="ORF">SAMN02910417_00326</name>
</gene>
<keyword evidence="3" id="KW-0645">Protease</keyword>
<evidence type="ECO:0000256" key="17">
    <source>
        <dbReference type="ARBA" id="ARBA00078074"/>
    </source>
</evidence>
<accession>A0A1G6A6X0</accession>
<dbReference type="STRING" id="1732.SAMN02910417_00326"/>
<dbReference type="Pfam" id="PF07687">
    <property type="entry name" value="M20_dimer"/>
    <property type="match status" value="1"/>
</dbReference>
<dbReference type="InterPro" id="IPR002933">
    <property type="entry name" value="Peptidase_M20"/>
</dbReference>
<evidence type="ECO:0000313" key="20">
    <source>
        <dbReference type="Proteomes" id="UP000199228"/>
    </source>
</evidence>
<dbReference type="PANTHER" id="PTHR43501">
    <property type="entry name" value="CYTOSOL NON-SPECIFIC DIPEPTIDASE"/>
    <property type="match status" value="1"/>
</dbReference>
<evidence type="ECO:0000256" key="9">
    <source>
        <dbReference type="ARBA" id="ARBA00036421"/>
    </source>
</evidence>
<comment type="similarity">
    <text evidence="12">Belongs to the peptidase M20C family.</text>
</comment>
<evidence type="ECO:0000256" key="10">
    <source>
        <dbReference type="ARBA" id="ARBA00038976"/>
    </source>
</evidence>
<evidence type="ECO:0000256" key="16">
    <source>
        <dbReference type="ARBA" id="ARBA00077688"/>
    </source>
</evidence>
<evidence type="ECO:0000256" key="13">
    <source>
        <dbReference type="ARBA" id="ARBA00071271"/>
    </source>
</evidence>
<evidence type="ECO:0000313" key="19">
    <source>
        <dbReference type="EMBL" id="SDB04119.1"/>
    </source>
</evidence>
<dbReference type="Pfam" id="PF01546">
    <property type="entry name" value="Peptidase_M20"/>
    <property type="match status" value="1"/>
</dbReference>
<evidence type="ECO:0000256" key="12">
    <source>
        <dbReference type="ARBA" id="ARBA00061423"/>
    </source>
</evidence>
<dbReference type="FunFam" id="3.40.630.10:FF:000018">
    <property type="entry name" value="Aminoacyl-histidine dipeptidase PepD"/>
    <property type="match status" value="1"/>
</dbReference>
<dbReference type="SUPFAM" id="SSF53187">
    <property type="entry name" value="Zn-dependent exopeptidases"/>
    <property type="match status" value="1"/>
</dbReference>
<dbReference type="Gene3D" id="3.40.630.10">
    <property type="entry name" value="Zn peptidases"/>
    <property type="match status" value="2"/>
</dbReference>
<comment type="cofactor">
    <cofactor evidence="2">
        <name>Zn(2+)</name>
        <dbReference type="ChEBI" id="CHEBI:29105"/>
    </cofactor>
</comment>
<keyword evidence="4" id="KW-0479">Metal-binding</keyword>
<evidence type="ECO:0000256" key="3">
    <source>
        <dbReference type="ARBA" id="ARBA00022670"/>
    </source>
</evidence>
<evidence type="ECO:0000256" key="6">
    <source>
        <dbReference type="ARBA" id="ARBA00022833"/>
    </source>
</evidence>
<dbReference type="OrthoDB" id="9773892at2"/>
<dbReference type="PANTHER" id="PTHR43501:SF1">
    <property type="entry name" value="CYTOSOL NON-SPECIFIC DIPEPTIDASE"/>
    <property type="match status" value="1"/>
</dbReference>
<dbReference type="NCBIfam" id="TIGR01893">
    <property type="entry name" value="aa-his-dipept"/>
    <property type="match status" value="1"/>
</dbReference>
<dbReference type="InterPro" id="IPR011650">
    <property type="entry name" value="Peptidase_M20_dimer"/>
</dbReference>